<keyword evidence="2" id="KW-0789">Thiol protease inhibitor</keyword>
<organism evidence="4 5">
    <name type="scientific">Chitinophaga polysaccharea</name>
    <dbReference type="NCBI Taxonomy" id="1293035"/>
    <lineage>
        <taxon>Bacteria</taxon>
        <taxon>Pseudomonadati</taxon>
        <taxon>Bacteroidota</taxon>
        <taxon>Chitinophagia</taxon>
        <taxon>Chitinophagales</taxon>
        <taxon>Chitinophagaceae</taxon>
        <taxon>Chitinophaga</taxon>
    </lineage>
</organism>
<dbReference type="Proteomes" id="UP000320811">
    <property type="component" value="Unassembled WGS sequence"/>
</dbReference>
<dbReference type="GO" id="GO:0004869">
    <property type="term" value="F:cysteine-type endopeptidase inhibitor activity"/>
    <property type="evidence" value="ECO:0007669"/>
    <property type="project" value="UniProtKB-KW"/>
</dbReference>
<dbReference type="Gene3D" id="2.60.40.2020">
    <property type="match status" value="1"/>
</dbReference>
<evidence type="ECO:0000313" key="5">
    <source>
        <dbReference type="Proteomes" id="UP000320811"/>
    </source>
</evidence>
<evidence type="ECO:0000256" key="1">
    <source>
        <dbReference type="ARBA" id="ARBA00022690"/>
    </source>
</evidence>
<accession>A0A561PQM8</accession>
<keyword evidence="5" id="KW-1185">Reference proteome</keyword>
<reference evidence="4 5" key="1">
    <citation type="submission" date="2019-06" db="EMBL/GenBank/DDBJ databases">
        <title>Sorghum-associated microbial communities from plants grown in Nebraska, USA.</title>
        <authorList>
            <person name="Schachtman D."/>
        </authorList>
    </citation>
    <scope>NUCLEOTIDE SEQUENCE [LARGE SCALE GENOMIC DNA]</scope>
    <source>
        <strain evidence="4 5">1209</strain>
    </source>
</reference>
<evidence type="ECO:0000259" key="3">
    <source>
        <dbReference type="Pfam" id="PF09394"/>
    </source>
</evidence>
<dbReference type="SUPFAM" id="SSF141066">
    <property type="entry name" value="ICP-like"/>
    <property type="match status" value="1"/>
</dbReference>
<dbReference type="AlphaFoldDB" id="A0A561PQM8"/>
<gene>
    <name evidence="4" type="ORF">FHW36_104106</name>
</gene>
<evidence type="ECO:0000256" key="2">
    <source>
        <dbReference type="ARBA" id="ARBA00022704"/>
    </source>
</evidence>
<dbReference type="Pfam" id="PF09394">
    <property type="entry name" value="Inhibitor_I42"/>
    <property type="match status" value="1"/>
</dbReference>
<sequence>MEIIPKELKTGGDLPIILPGLGTAGFQWFFKVDNEHCVEVKPYDYTVDSMRRDAGTSNDEVFLITGISPGRTTVTFEQRRVWEKDGQAINTKVFDVTVVE</sequence>
<dbReference type="RefSeq" id="WP_145670426.1">
    <property type="nucleotide sequence ID" value="NZ_VIWO01000004.1"/>
</dbReference>
<evidence type="ECO:0000313" key="4">
    <source>
        <dbReference type="EMBL" id="TWF40424.1"/>
    </source>
</evidence>
<dbReference type="OrthoDB" id="670986at2"/>
<protein>
    <submittedName>
        <fullName evidence="4">Putative secreted protein</fullName>
    </submittedName>
</protein>
<dbReference type="EMBL" id="VIWO01000004">
    <property type="protein sequence ID" value="TWF40424.1"/>
    <property type="molecule type" value="Genomic_DNA"/>
</dbReference>
<feature type="domain" description="Proteinase inhibitor I42 chagasin" evidence="3">
    <location>
        <begin position="8"/>
        <end position="98"/>
    </location>
</feature>
<dbReference type="InterPro" id="IPR036331">
    <property type="entry name" value="Chagasin-like_sf"/>
</dbReference>
<keyword evidence="1" id="KW-0646">Protease inhibitor</keyword>
<proteinExistence type="predicted"/>
<name>A0A561PQM8_9BACT</name>
<dbReference type="InterPro" id="IPR018990">
    <property type="entry name" value="Prot_inh_I42_chagasin"/>
</dbReference>
<comment type="caution">
    <text evidence="4">The sequence shown here is derived from an EMBL/GenBank/DDBJ whole genome shotgun (WGS) entry which is preliminary data.</text>
</comment>